<keyword evidence="3" id="KW-1185">Reference proteome</keyword>
<organism evidence="2 3">
    <name type="scientific">Zopfia rhizophila CBS 207.26</name>
    <dbReference type="NCBI Taxonomy" id="1314779"/>
    <lineage>
        <taxon>Eukaryota</taxon>
        <taxon>Fungi</taxon>
        <taxon>Dikarya</taxon>
        <taxon>Ascomycota</taxon>
        <taxon>Pezizomycotina</taxon>
        <taxon>Dothideomycetes</taxon>
        <taxon>Dothideomycetes incertae sedis</taxon>
        <taxon>Zopfiaceae</taxon>
        <taxon>Zopfia</taxon>
    </lineage>
</organism>
<proteinExistence type="predicted"/>
<reference evidence="2" key="1">
    <citation type="journal article" date="2020" name="Stud. Mycol.">
        <title>101 Dothideomycetes genomes: a test case for predicting lifestyles and emergence of pathogens.</title>
        <authorList>
            <person name="Haridas S."/>
            <person name="Albert R."/>
            <person name="Binder M."/>
            <person name="Bloem J."/>
            <person name="Labutti K."/>
            <person name="Salamov A."/>
            <person name="Andreopoulos B."/>
            <person name="Baker S."/>
            <person name="Barry K."/>
            <person name="Bills G."/>
            <person name="Bluhm B."/>
            <person name="Cannon C."/>
            <person name="Castanera R."/>
            <person name="Culley D."/>
            <person name="Daum C."/>
            <person name="Ezra D."/>
            <person name="Gonzalez J."/>
            <person name="Henrissat B."/>
            <person name="Kuo A."/>
            <person name="Liang C."/>
            <person name="Lipzen A."/>
            <person name="Lutzoni F."/>
            <person name="Magnuson J."/>
            <person name="Mondo S."/>
            <person name="Nolan M."/>
            <person name="Ohm R."/>
            <person name="Pangilinan J."/>
            <person name="Park H.-J."/>
            <person name="Ramirez L."/>
            <person name="Alfaro M."/>
            <person name="Sun H."/>
            <person name="Tritt A."/>
            <person name="Yoshinaga Y."/>
            <person name="Zwiers L.-H."/>
            <person name="Turgeon B."/>
            <person name="Goodwin S."/>
            <person name="Spatafora J."/>
            <person name="Crous P."/>
            <person name="Grigoriev I."/>
        </authorList>
    </citation>
    <scope>NUCLEOTIDE SEQUENCE</scope>
    <source>
        <strain evidence="2">CBS 207.26</strain>
    </source>
</reference>
<accession>A0A6A6DVF3</accession>
<dbReference type="AlphaFoldDB" id="A0A6A6DVF3"/>
<sequence length="67" mass="7569">MGNANHRSTMQSASFTLILSWLQKAYCYPVLKEWDPNHRSICPFCAQNASQEQLGSEVTIDHVTAIE</sequence>
<evidence type="ECO:0000313" key="3">
    <source>
        <dbReference type="Proteomes" id="UP000800200"/>
    </source>
</evidence>
<dbReference type="Proteomes" id="UP000800200">
    <property type="component" value="Unassembled WGS sequence"/>
</dbReference>
<keyword evidence="1" id="KW-0732">Signal</keyword>
<feature type="chain" id="PRO_5025365784" evidence="1">
    <location>
        <begin position="28"/>
        <end position="67"/>
    </location>
</feature>
<protein>
    <submittedName>
        <fullName evidence="2">Uncharacterized protein</fullName>
    </submittedName>
</protein>
<evidence type="ECO:0000256" key="1">
    <source>
        <dbReference type="SAM" id="SignalP"/>
    </source>
</evidence>
<feature type="signal peptide" evidence="1">
    <location>
        <begin position="1"/>
        <end position="27"/>
    </location>
</feature>
<dbReference type="EMBL" id="ML994641">
    <property type="protein sequence ID" value="KAF2183667.1"/>
    <property type="molecule type" value="Genomic_DNA"/>
</dbReference>
<evidence type="ECO:0000313" key="2">
    <source>
        <dbReference type="EMBL" id="KAF2183667.1"/>
    </source>
</evidence>
<name>A0A6A6DVF3_9PEZI</name>
<gene>
    <name evidence="2" type="ORF">K469DRAFT_205748</name>
</gene>